<keyword evidence="3" id="KW-1185">Reference proteome</keyword>
<reference evidence="2" key="1">
    <citation type="journal article" date="2020" name="Stud. Mycol.">
        <title>101 Dothideomycetes genomes: a test case for predicting lifestyles and emergence of pathogens.</title>
        <authorList>
            <person name="Haridas S."/>
            <person name="Albert R."/>
            <person name="Binder M."/>
            <person name="Bloem J."/>
            <person name="Labutti K."/>
            <person name="Salamov A."/>
            <person name="Andreopoulos B."/>
            <person name="Baker S."/>
            <person name="Barry K."/>
            <person name="Bills G."/>
            <person name="Bluhm B."/>
            <person name="Cannon C."/>
            <person name="Castanera R."/>
            <person name="Culley D."/>
            <person name="Daum C."/>
            <person name="Ezra D."/>
            <person name="Gonzalez J."/>
            <person name="Henrissat B."/>
            <person name="Kuo A."/>
            <person name="Liang C."/>
            <person name="Lipzen A."/>
            <person name="Lutzoni F."/>
            <person name="Magnuson J."/>
            <person name="Mondo S."/>
            <person name="Nolan M."/>
            <person name="Ohm R."/>
            <person name="Pangilinan J."/>
            <person name="Park H.-J."/>
            <person name="Ramirez L."/>
            <person name="Alfaro M."/>
            <person name="Sun H."/>
            <person name="Tritt A."/>
            <person name="Yoshinaga Y."/>
            <person name="Zwiers L.-H."/>
            <person name="Turgeon B."/>
            <person name="Goodwin S."/>
            <person name="Spatafora J."/>
            <person name="Crous P."/>
            <person name="Grigoriev I."/>
        </authorList>
    </citation>
    <scope>NUCLEOTIDE SEQUENCE</scope>
    <source>
        <strain evidence="2">CBS 113979</strain>
    </source>
</reference>
<proteinExistence type="predicted"/>
<evidence type="ECO:0000256" key="1">
    <source>
        <dbReference type="SAM" id="MobiDB-lite"/>
    </source>
</evidence>
<organism evidence="2 3">
    <name type="scientific">Aulographum hederae CBS 113979</name>
    <dbReference type="NCBI Taxonomy" id="1176131"/>
    <lineage>
        <taxon>Eukaryota</taxon>
        <taxon>Fungi</taxon>
        <taxon>Dikarya</taxon>
        <taxon>Ascomycota</taxon>
        <taxon>Pezizomycotina</taxon>
        <taxon>Dothideomycetes</taxon>
        <taxon>Pleosporomycetidae</taxon>
        <taxon>Aulographales</taxon>
        <taxon>Aulographaceae</taxon>
    </lineage>
</organism>
<dbReference type="EMBL" id="ML977161">
    <property type="protein sequence ID" value="KAF1985626.1"/>
    <property type="molecule type" value="Genomic_DNA"/>
</dbReference>
<dbReference type="AlphaFoldDB" id="A0A6G1GXD8"/>
<dbReference type="Proteomes" id="UP000800041">
    <property type="component" value="Unassembled WGS sequence"/>
</dbReference>
<evidence type="ECO:0000313" key="3">
    <source>
        <dbReference type="Proteomes" id="UP000800041"/>
    </source>
</evidence>
<feature type="region of interest" description="Disordered" evidence="1">
    <location>
        <begin position="114"/>
        <end position="150"/>
    </location>
</feature>
<sequence>MPRLHPKNLQSLKIILPALTTRKNTPAPSMLAFQPAQHTKLAPKPQTLVLCKDSGPAAAQQSPYSKLPSEVLPTTASKPRFADYHPPQPTKVPPRAHPDFRICLLRLRNFCSASTRNSDSKSNSNSKQAADKEEEKKTGKGEEEGEETSKIAVACKAVEDLEENQQKVNGKEEGEETSKIAVACKAVENREQEKSVQKAQTESSFPLAFLAQVKSWLFGPSLAKAD</sequence>
<feature type="non-terminal residue" evidence="2">
    <location>
        <position position="226"/>
    </location>
</feature>
<protein>
    <submittedName>
        <fullName evidence="2">Uncharacterized protein</fullName>
    </submittedName>
</protein>
<feature type="compositionally biased region" description="Basic and acidic residues" evidence="1">
    <location>
        <begin position="129"/>
        <end position="142"/>
    </location>
</feature>
<name>A0A6G1GXD8_9PEZI</name>
<accession>A0A6G1GXD8</accession>
<gene>
    <name evidence="2" type="ORF">K402DRAFT_394608</name>
</gene>
<feature type="compositionally biased region" description="Low complexity" evidence="1">
    <location>
        <begin position="114"/>
        <end position="128"/>
    </location>
</feature>
<evidence type="ECO:0000313" key="2">
    <source>
        <dbReference type="EMBL" id="KAF1985626.1"/>
    </source>
</evidence>